<proteinExistence type="predicted"/>
<organism evidence="1 2">
    <name type="scientific">Trema orientale</name>
    <name type="common">Charcoal tree</name>
    <name type="synonym">Celtis orientalis</name>
    <dbReference type="NCBI Taxonomy" id="63057"/>
    <lineage>
        <taxon>Eukaryota</taxon>
        <taxon>Viridiplantae</taxon>
        <taxon>Streptophyta</taxon>
        <taxon>Embryophyta</taxon>
        <taxon>Tracheophyta</taxon>
        <taxon>Spermatophyta</taxon>
        <taxon>Magnoliopsida</taxon>
        <taxon>eudicotyledons</taxon>
        <taxon>Gunneridae</taxon>
        <taxon>Pentapetalae</taxon>
        <taxon>rosids</taxon>
        <taxon>fabids</taxon>
        <taxon>Rosales</taxon>
        <taxon>Cannabaceae</taxon>
        <taxon>Trema</taxon>
    </lineage>
</organism>
<dbReference type="STRING" id="63057.A0A2P5FCK8"/>
<evidence type="ECO:0008006" key="3">
    <source>
        <dbReference type="Google" id="ProtNLM"/>
    </source>
</evidence>
<name>A0A2P5FCK8_TREOI</name>
<dbReference type="EMBL" id="JXTC01000044">
    <property type="protein sequence ID" value="PON95518.1"/>
    <property type="molecule type" value="Genomic_DNA"/>
</dbReference>
<dbReference type="OrthoDB" id="7668193at2759"/>
<keyword evidence="2" id="KW-1185">Reference proteome</keyword>
<dbReference type="InParanoid" id="A0A2P5FCK8"/>
<dbReference type="AlphaFoldDB" id="A0A2P5FCK8"/>
<evidence type="ECO:0000313" key="1">
    <source>
        <dbReference type="EMBL" id="PON95518.1"/>
    </source>
</evidence>
<reference evidence="2" key="1">
    <citation type="submission" date="2016-06" db="EMBL/GenBank/DDBJ databases">
        <title>Parallel loss of symbiosis genes in relatives of nitrogen-fixing non-legume Parasponia.</title>
        <authorList>
            <person name="Van Velzen R."/>
            <person name="Holmer R."/>
            <person name="Bu F."/>
            <person name="Rutten L."/>
            <person name="Van Zeijl A."/>
            <person name="Liu W."/>
            <person name="Santuari L."/>
            <person name="Cao Q."/>
            <person name="Sharma T."/>
            <person name="Shen D."/>
            <person name="Roswanjaya Y."/>
            <person name="Wardhani T."/>
            <person name="Kalhor M.S."/>
            <person name="Jansen J."/>
            <person name="Van den Hoogen J."/>
            <person name="Gungor B."/>
            <person name="Hartog M."/>
            <person name="Hontelez J."/>
            <person name="Verver J."/>
            <person name="Yang W.-C."/>
            <person name="Schijlen E."/>
            <person name="Repin R."/>
            <person name="Schilthuizen M."/>
            <person name="Schranz E."/>
            <person name="Heidstra R."/>
            <person name="Miyata K."/>
            <person name="Fedorova E."/>
            <person name="Kohlen W."/>
            <person name="Bisseling T."/>
            <person name="Smit S."/>
            <person name="Geurts R."/>
        </authorList>
    </citation>
    <scope>NUCLEOTIDE SEQUENCE [LARGE SCALE GENOMIC DNA]</scope>
    <source>
        <strain evidence="2">cv. RG33-2</strain>
    </source>
</reference>
<evidence type="ECO:0000313" key="2">
    <source>
        <dbReference type="Proteomes" id="UP000237000"/>
    </source>
</evidence>
<dbReference type="Proteomes" id="UP000237000">
    <property type="component" value="Unassembled WGS sequence"/>
</dbReference>
<protein>
    <recommendedName>
        <fullName evidence="3">Guanine nucleotide-binding protein, beta subunit</fullName>
    </recommendedName>
</protein>
<accession>A0A2P5FCK8</accession>
<sequence length="65" mass="7214">MQLPQNCIGGSPNFSTKKRGMCMAVQAFIPSESQGFINVLAGYEDGSMLWWDIRNPGFPVTSVRF</sequence>
<gene>
    <name evidence="1" type="ORF">TorRG33x02_086640</name>
</gene>
<comment type="caution">
    <text evidence="1">The sequence shown here is derived from an EMBL/GenBank/DDBJ whole genome shotgun (WGS) entry which is preliminary data.</text>
</comment>